<protein>
    <recommendedName>
        <fullName evidence="11">General transcription factor IIH subunit 3</fullName>
    </recommendedName>
    <alternativeName>
        <fullName evidence="11">General transcription factor IIH polypeptide 3</fullName>
    </alternativeName>
</protein>
<keyword evidence="6 11" id="KW-0862">Zinc</keyword>
<dbReference type="Gene3D" id="3.40.50.410">
    <property type="entry name" value="von Willebrand factor, type A domain"/>
    <property type="match status" value="1"/>
</dbReference>
<evidence type="ECO:0000256" key="3">
    <source>
        <dbReference type="ARBA" id="ARBA00022723"/>
    </source>
</evidence>
<evidence type="ECO:0000256" key="6">
    <source>
        <dbReference type="ARBA" id="ARBA00022833"/>
    </source>
</evidence>
<dbReference type="InterPro" id="IPR036465">
    <property type="entry name" value="vWFA_dom_sf"/>
</dbReference>
<evidence type="ECO:0000256" key="9">
    <source>
        <dbReference type="ARBA" id="ARBA00023204"/>
    </source>
</evidence>
<keyword evidence="13" id="KW-1185">Reference proteome</keyword>
<keyword evidence="7 11" id="KW-0805">Transcription regulation</keyword>
<comment type="caution">
    <text evidence="12">The sequence shown here is derived from an EMBL/GenBank/DDBJ whole genome shotgun (WGS) entry which is preliminary data.</text>
</comment>
<dbReference type="GO" id="GO:0008270">
    <property type="term" value="F:zinc ion binding"/>
    <property type="evidence" value="ECO:0007669"/>
    <property type="project" value="UniProtKB-KW"/>
</dbReference>
<comment type="subcellular location">
    <subcellularLocation>
        <location evidence="1 11">Nucleus</location>
    </subcellularLocation>
</comment>
<name>A0A7J7K1D0_BUGNE</name>
<evidence type="ECO:0000256" key="4">
    <source>
        <dbReference type="ARBA" id="ARBA00022763"/>
    </source>
</evidence>
<dbReference type="EMBL" id="VXIV02001550">
    <property type="protein sequence ID" value="KAF6031965.1"/>
    <property type="molecule type" value="Genomic_DNA"/>
</dbReference>
<evidence type="ECO:0000256" key="11">
    <source>
        <dbReference type="RuleBase" id="RU368090"/>
    </source>
</evidence>
<comment type="similarity">
    <text evidence="2 11">Belongs to the TFB4 family.</text>
</comment>
<keyword evidence="4 11" id="KW-0227">DNA damage</keyword>
<keyword evidence="10 11" id="KW-0539">Nucleus</keyword>
<evidence type="ECO:0000256" key="8">
    <source>
        <dbReference type="ARBA" id="ARBA00023163"/>
    </source>
</evidence>
<reference evidence="12" key="1">
    <citation type="submission" date="2020-06" db="EMBL/GenBank/DDBJ databases">
        <title>Draft genome of Bugula neritina, a colonial animal packing powerful symbionts and potential medicines.</title>
        <authorList>
            <person name="Rayko M."/>
        </authorList>
    </citation>
    <scope>NUCLEOTIDE SEQUENCE [LARGE SCALE GENOMIC DNA]</scope>
    <source>
        <strain evidence="12">Kwan_BN1</strain>
    </source>
</reference>
<evidence type="ECO:0000256" key="2">
    <source>
        <dbReference type="ARBA" id="ARBA00005273"/>
    </source>
</evidence>
<comment type="function">
    <text evidence="11">Component of the general transcription and DNA repair factor IIH (TFIIH) core complex, which is involved in general and transcription-coupled nucleotide excision repair (NER) of damaged DNA and, when complexed to CAK, in RNA transcription by RNA polymerase II. In NER, TFIIH acts by opening DNA around the lesion to allow the excision of the damaged oligonucleotide and its replacement by a new DNA fragment. In transcription, TFIIH has an essential role in transcription initiation. When the pre-initiation complex (PIC) has been established, TFIIH is required for promoter opening and promoter escape. Phosphorylation of the C-terminal tail (CTD) of the largest subunit of RNA polymerase II by the kinase module CAK controls the initiation of transcription.</text>
</comment>
<evidence type="ECO:0000313" key="13">
    <source>
        <dbReference type="Proteomes" id="UP000593567"/>
    </source>
</evidence>
<evidence type="ECO:0000256" key="10">
    <source>
        <dbReference type="ARBA" id="ARBA00023242"/>
    </source>
</evidence>
<dbReference type="Pfam" id="PF03850">
    <property type="entry name" value="Tfb4"/>
    <property type="match status" value="1"/>
</dbReference>
<dbReference type="GO" id="GO:0006355">
    <property type="term" value="P:regulation of DNA-templated transcription"/>
    <property type="evidence" value="ECO:0007669"/>
    <property type="project" value="InterPro"/>
</dbReference>
<comment type="subunit">
    <text evidence="11">Part of a TFIID-containing RNA polymerase II pre-initiation complex that is composed of TBP and at least GTF2A1, GTF2A2, GTF2E1, GTF2E2, GTF2F1, GTF2H2, GTF2H3, GTF2H4, GTF2H5, GTF2B, TCEA1, ERCC2, ERCC3, TAF1, TAF2, TAF3, TAF4, TAF5, TAF6, TAF7, TAF8, TAF9, TAF10, TAF11, TAF12 and TAF13. Component of the 7-subunit TFIIH core complex composed of XPB/ERCC3, XPD/ERCC2, GTF2H1, GTF2H2, GTF2H3, GTF2H4 and GTF2H5, which is active in NER. The core complex associates with the 3-subunit CDK-activating kinase (CAK) module composed of CCNH/cyclin H, CDK7 and MNAT1 to form the 10-subunit holoenzyme (holo-TFIIH) active in transcription. Interacts with RARA; the interaction requires prior phosphorylation of RARA on 'Ser-369' which then enhances interaction of RARA with CDK7.</text>
</comment>
<keyword evidence="3 11" id="KW-0479">Metal-binding</keyword>
<dbReference type="OrthoDB" id="17307at2759"/>
<organism evidence="12 13">
    <name type="scientific">Bugula neritina</name>
    <name type="common">Brown bryozoan</name>
    <name type="synonym">Sertularia neritina</name>
    <dbReference type="NCBI Taxonomy" id="10212"/>
    <lineage>
        <taxon>Eukaryota</taxon>
        <taxon>Metazoa</taxon>
        <taxon>Spiralia</taxon>
        <taxon>Lophotrochozoa</taxon>
        <taxon>Bryozoa</taxon>
        <taxon>Gymnolaemata</taxon>
        <taxon>Cheilostomatida</taxon>
        <taxon>Flustrina</taxon>
        <taxon>Buguloidea</taxon>
        <taxon>Bugulidae</taxon>
        <taxon>Bugula</taxon>
    </lineage>
</organism>
<dbReference type="AlphaFoldDB" id="A0A7J7K1D0"/>
<gene>
    <name evidence="12" type="ORF">EB796_009730</name>
</gene>
<dbReference type="GO" id="GO:0006289">
    <property type="term" value="P:nucleotide-excision repair"/>
    <property type="evidence" value="ECO:0007669"/>
    <property type="project" value="UniProtKB-UniRule"/>
</dbReference>
<dbReference type="PANTHER" id="PTHR12831:SF0">
    <property type="entry name" value="GENERAL TRANSCRIPTION FACTOR IIH SUBUNIT 3"/>
    <property type="match status" value="1"/>
</dbReference>
<keyword evidence="8 11" id="KW-0804">Transcription</keyword>
<evidence type="ECO:0000256" key="7">
    <source>
        <dbReference type="ARBA" id="ARBA00023015"/>
    </source>
</evidence>
<keyword evidence="9 11" id="KW-0234">DNA repair</keyword>
<dbReference type="GO" id="GO:0005675">
    <property type="term" value="C:transcription factor TFIIH holo complex"/>
    <property type="evidence" value="ECO:0007669"/>
    <property type="project" value="UniProtKB-UniRule"/>
</dbReference>
<dbReference type="InterPro" id="IPR004600">
    <property type="entry name" value="TFIIH_Tfb4/GTF2H3"/>
</dbReference>
<proteinExistence type="inferred from homology"/>
<keyword evidence="5 11" id="KW-0863">Zinc-finger</keyword>
<dbReference type="PANTHER" id="PTHR12831">
    <property type="entry name" value="TRANSCRIPTION INITIATION FACTOR IIH TFIIH , POLYPEPTIDE 3-RELATED"/>
    <property type="match status" value="1"/>
</dbReference>
<sequence length="312" mass="34681">MSSEEDASLLVIVLDTNCVWWGERTEGVHHGSPHHQKNGNLNDANHASDSSQILLTELVDGVITFGNAHLLTNHKNTLAIIACQANRSQYIYPPRQSVATHNAATGATADTLQLLKNSVKGELSHLLSEVDDRELFAESITAGALCMALCYIHKKEQHLMTGEKLNSKILVIKGTDDHSEQYMNFMNAVFTAQKKNVIIDACIFNHDSGLLQQACDITNGIYLKIPHTKGLLQYLLWTYLPDQATRAKMSLPPRTHVDYRAACFCHRQLIDRGFVCSVCLSIFCDFQAICSTCRTPYKILGGPVLRKKKKTA</sequence>
<evidence type="ECO:0000256" key="1">
    <source>
        <dbReference type="ARBA" id="ARBA00004123"/>
    </source>
</evidence>
<dbReference type="Proteomes" id="UP000593567">
    <property type="component" value="Unassembled WGS sequence"/>
</dbReference>
<accession>A0A7J7K1D0</accession>
<evidence type="ECO:0000313" key="12">
    <source>
        <dbReference type="EMBL" id="KAF6031965.1"/>
    </source>
</evidence>
<evidence type="ECO:0000256" key="5">
    <source>
        <dbReference type="ARBA" id="ARBA00022771"/>
    </source>
</evidence>
<dbReference type="GO" id="GO:0000439">
    <property type="term" value="C:transcription factor TFIIH core complex"/>
    <property type="evidence" value="ECO:0007669"/>
    <property type="project" value="UniProtKB-UniRule"/>
</dbReference>